<name>A0A9W9PYL6_9EURO</name>
<gene>
    <name evidence="1" type="ORF">N7476_004737</name>
</gene>
<keyword evidence="2" id="KW-1185">Reference proteome</keyword>
<dbReference type="Proteomes" id="UP001147746">
    <property type="component" value="Unassembled WGS sequence"/>
</dbReference>
<protein>
    <submittedName>
        <fullName evidence="1">Uncharacterized protein</fullName>
    </submittedName>
</protein>
<reference evidence="1" key="1">
    <citation type="submission" date="2022-12" db="EMBL/GenBank/DDBJ databases">
        <authorList>
            <person name="Petersen C."/>
        </authorList>
    </citation>
    <scope>NUCLEOTIDE SEQUENCE</scope>
    <source>
        <strain evidence="1">IBT 21472</strain>
    </source>
</reference>
<evidence type="ECO:0000313" key="1">
    <source>
        <dbReference type="EMBL" id="KAJ5318317.1"/>
    </source>
</evidence>
<proteinExistence type="predicted"/>
<reference evidence="1" key="2">
    <citation type="journal article" date="2023" name="IMA Fungus">
        <title>Comparative genomic study of the Penicillium genus elucidates a diverse pangenome and 15 lateral gene transfer events.</title>
        <authorList>
            <person name="Petersen C."/>
            <person name="Sorensen T."/>
            <person name="Nielsen M.R."/>
            <person name="Sondergaard T.E."/>
            <person name="Sorensen J.L."/>
            <person name="Fitzpatrick D.A."/>
            <person name="Frisvad J.C."/>
            <person name="Nielsen K.L."/>
        </authorList>
    </citation>
    <scope>NUCLEOTIDE SEQUENCE</scope>
    <source>
        <strain evidence="1">IBT 21472</strain>
    </source>
</reference>
<comment type="caution">
    <text evidence="1">The sequence shown here is derived from an EMBL/GenBank/DDBJ whole genome shotgun (WGS) entry which is preliminary data.</text>
</comment>
<dbReference type="EMBL" id="JAPZBO010000004">
    <property type="protein sequence ID" value="KAJ5318317.1"/>
    <property type="molecule type" value="Genomic_DNA"/>
</dbReference>
<evidence type="ECO:0000313" key="2">
    <source>
        <dbReference type="Proteomes" id="UP001147746"/>
    </source>
</evidence>
<organism evidence="1 2">
    <name type="scientific">Penicillium atrosanguineum</name>
    <dbReference type="NCBI Taxonomy" id="1132637"/>
    <lineage>
        <taxon>Eukaryota</taxon>
        <taxon>Fungi</taxon>
        <taxon>Dikarya</taxon>
        <taxon>Ascomycota</taxon>
        <taxon>Pezizomycotina</taxon>
        <taxon>Eurotiomycetes</taxon>
        <taxon>Eurotiomycetidae</taxon>
        <taxon>Eurotiales</taxon>
        <taxon>Aspergillaceae</taxon>
        <taxon>Penicillium</taxon>
    </lineage>
</organism>
<sequence length="153" mass="18084">MMDLADKYMQTSEEVAQAVDGEKTRISCDGQTCYVPDLDYIPGSVVWNGRPQFKQHETVKTYPHMASFLRHAHLTWQYRRVQVLHSQKWHFRKDKSKVLSEESINRIGGFITDWDVPFEEAVLLSDRIASEVVYVRYEDRRLSVRDLCWTRTK</sequence>
<accession>A0A9W9PYL6</accession>
<dbReference type="AlphaFoldDB" id="A0A9W9PYL6"/>